<dbReference type="PANTHER" id="PTHR43162">
    <property type="match status" value="1"/>
</dbReference>
<protein>
    <submittedName>
        <fullName evidence="2">SDR family oxidoreductase</fullName>
    </submittedName>
</protein>
<gene>
    <name evidence="2" type="ORF">ID810_06030</name>
</gene>
<evidence type="ECO:0000313" key="3">
    <source>
        <dbReference type="Proteomes" id="UP000594637"/>
    </source>
</evidence>
<reference evidence="2 3" key="1">
    <citation type="submission" date="2020-11" db="EMBL/GenBank/DDBJ databases">
        <title>Actinomyces sp. ZJ750.</title>
        <authorList>
            <person name="Zhou J."/>
        </authorList>
    </citation>
    <scope>NUCLEOTIDE SEQUENCE [LARGE SCALE GENOMIC DNA]</scope>
    <source>
        <strain evidence="2 3">ZJ750</strain>
    </source>
</reference>
<name>A0A7T0LMD5_9ACTO</name>
<dbReference type="CDD" id="cd05269">
    <property type="entry name" value="TMR_SDR_a"/>
    <property type="match status" value="1"/>
</dbReference>
<dbReference type="AlphaFoldDB" id="A0A7T0LMD5"/>
<keyword evidence="3" id="KW-1185">Reference proteome</keyword>
<feature type="domain" description="NAD(P)-binding" evidence="1">
    <location>
        <begin position="14"/>
        <end position="186"/>
    </location>
</feature>
<evidence type="ECO:0000313" key="2">
    <source>
        <dbReference type="EMBL" id="QPL06442.1"/>
    </source>
</evidence>
<organism evidence="2 3">
    <name type="scientific">Actinomyces respiraculi</name>
    <dbReference type="NCBI Taxonomy" id="2744574"/>
    <lineage>
        <taxon>Bacteria</taxon>
        <taxon>Bacillati</taxon>
        <taxon>Actinomycetota</taxon>
        <taxon>Actinomycetes</taxon>
        <taxon>Actinomycetales</taxon>
        <taxon>Actinomycetaceae</taxon>
        <taxon>Actinomyces</taxon>
    </lineage>
</organism>
<dbReference type="KEGG" id="arep:ID810_06030"/>
<dbReference type="Proteomes" id="UP000594637">
    <property type="component" value="Chromosome"/>
</dbReference>
<evidence type="ECO:0000259" key="1">
    <source>
        <dbReference type="Pfam" id="PF13460"/>
    </source>
</evidence>
<dbReference type="PANTHER" id="PTHR43162:SF1">
    <property type="entry name" value="PRESTALK A DIFFERENTIATION PROTEIN A"/>
    <property type="match status" value="1"/>
</dbReference>
<dbReference type="InterPro" id="IPR036291">
    <property type="entry name" value="NAD(P)-bd_dom_sf"/>
</dbReference>
<dbReference type="EMBL" id="CP063989">
    <property type="protein sequence ID" value="QPL06442.1"/>
    <property type="molecule type" value="Genomic_DNA"/>
</dbReference>
<accession>A0A7T0LMD5</accession>
<sequence length="289" mass="29606">MSTATRTPVIAITGATGHVGGAVATRLHDAGLAARLIVRDATRAPAWADDVAVTSYGDRQAAPVALTGVDVLFMVSAAESADRLEQHRAFIDSAAQAGVRHVIYTSFVGAGPDSVFTFGRTHGATEAHLAASGMTATILRDSFYLDFLPELAVDGVISGPAGPTGGGVGAVARADVVRSASAVLNDLAAGSGAHDGAIYTMTGPEALSLTDVARILTELGSPTTYREESIEQAYASRAHYGAPAWEVDGWVSTYTAIASGQLAAVTDDVLRLTGREPLSLAELLSGARA</sequence>
<dbReference type="RefSeq" id="WP_166855010.1">
    <property type="nucleotide sequence ID" value="NZ_CP063989.1"/>
</dbReference>
<dbReference type="InterPro" id="IPR051604">
    <property type="entry name" value="Ergot_Alk_Oxidoreductase"/>
</dbReference>
<dbReference type="InterPro" id="IPR016040">
    <property type="entry name" value="NAD(P)-bd_dom"/>
</dbReference>
<dbReference type="Gene3D" id="3.90.25.10">
    <property type="entry name" value="UDP-galactose 4-epimerase, domain 1"/>
    <property type="match status" value="1"/>
</dbReference>
<dbReference type="Pfam" id="PF13460">
    <property type="entry name" value="NAD_binding_10"/>
    <property type="match status" value="1"/>
</dbReference>
<dbReference type="SUPFAM" id="SSF51735">
    <property type="entry name" value="NAD(P)-binding Rossmann-fold domains"/>
    <property type="match status" value="1"/>
</dbReference>
<dbReference type="Gene3D" id="3.40.50.720">
    <property type="entry name" value="NAD(P)-binding Rossmann-like Domain"/>
    <property type="match status" value="1"/>
</dbReference>
<proteinExistence type="predicted"/>